<dbReference type="NCBIfam" id="TIGR02104">
    <property type="entry name" value="pulA_typeI"/>
    <property type="match status" value="1"/>
</dbReference>
<dbReference type="InterPro" id="IPR006047">
    <property type="entry name" value="GH13_cat_dom"/>
</dbReference>
<comment type="similarity">
    <text evidence="1">Belongs to the glycosyl hydrolase 13 family.</text>
</comment>
<keyword evidence="2" id="KW-0378">Hydrolase</keyword>
<sequence>MQTIDQNIWIQDKHGNFSLLNVAHDINLDYETNSIRFRIQANGFLHGYVVGKFNNWQKQEDLKLNWTIDNDDGSLWLAKDIFSIENLVPGTNQYSFILVDLNGNEFKVSINDNDFIPLSFNWLVNSNKLEIKSSENFIALGYKVDLVAVTKSVSQRCKIVDVEWEIFPKTHQIHITDNKLFVDPNISDEISQIDIKCFSKQDPSITAEKSFEIVREKRQGALVHFIKKDGQYHGENFSWDLWTYSEDQSTEIVFLSSRSDFGVYALCDKDNVIARKKTWGINWHNEWSEQTNSFDISEQYNNYYIIQGDAHIYTSLVDVVNRTNPRIEYAVMDESDKIKAYLSDKPQVGTLFELWLNSSKVDNVDIIIKEKAQQIVFTNLPENIKGSDLIEIRANNTFLPTKVLMRNYLDKFHYPKNDMGVIFNENTISLRLWAPTAKKVEVLLYNQDLANNKKQPDFSYELIPEPEYGTHHVEINRSSYENKYYLYRLYFDDLDPRGNIYTRITYAVDPYACGLGINGDSGFLVDLNSSELMPEKWQEDQSENVSNKNDAILYEVHLRDLTISPESGIDEKLRGKFLGAVEENTTYTDGDKQVSTGIDSLVELGITHVHLLPIFDFSSVDEKKIDEEDNRNWGYDPKNYNAPDGSYSLDPYDPTQRIKGVREMILKFHQKGIGVVMDMVYNHMTDTSNLDKIVPKYYFRTDELGNFTNGSGCGNELATERPMVSKFVQDSVVHWIKNYKINGVRFDLMELIDLDTIKNIVTRAKQVDPNVIIYGEPWKADNSPLTNGTHRGTQRNQDFSVFNDSFRDAIRGNNNPGNGFINGNPHCPGNIGNVIEGLRGSIHNLTAKPNESVNYADAHDNYTLWDQIEKSQNHNIATNSYRKNIPSDIFQSTLVRQNALALGIILTAQGIPFIHGGAEFLRTKQGDHNSYKSGDDVNAFHWSDKLHYKDFFDYVKGLIKLRKEHPAFRINDRAIVDKNLNITTAHHDSKSGVIISHFKNYANGDSWKDIVIVYNATAIDNYDINDLLPKPDSKEWHIVANHKQAGTETIQKVSVGELPSLRSHSLMIIHS</sequence>
<gene>
    <name evidence="4" type="ORF">F7310_07990</name>
</gene>
<dbReference type="Gene3D" id="2.60.40.10">
    <property type="entry name" value="Immunoglobulins"/>
    <property type="match status" value="1"/>
</dbReference>
<dbReference type="KEGG" id="frx:F7310_07990"/>
<dbReference type="CDD" id="cd02860">
    <property type="entry name" value="E_set_Pullulanase"/>
    <property type="match status" value="1"/>
</dbReference>
<dbReference type="InterPro" id="IPR013780">
    <property type="entry name" value="Glyco_hydro_b"/>
</dbReference>
<accession>A0A1L4BU18</accession>
<dbReference type="InterPro" id="IPR011840">
    <property type="entry name" value="PulA_typeI"/>
</dbReference>
<keyword evidence="2" id="KW-0326">Glycosidase</keyword>
<dbReference type="InterPro" id="IPR017853">
    <property type="entry name" value="GH"/>
</dbReference>
<dbReference type="PANTHER" id="PTHR43002">
    <property type="entry name" value="GLYCOGEN DEBRANCHING ENZYME"/>
    <property type="match status" value="1"/>
</dbReference>
<proteinExistence type="inferred from homology"/>
<dbReference type="Gene3D" id="2.60.40.1110">
    <property type="match status" value="1"/>
</dbReference>
<name>A0A1L4BU18_9GAMM</name>
<evidence type="ECO:0000259" key="3">
    <source>
        <dbReference type="SMART" id="SM00642"/>
    </source>
</evidence>
<reference evidence="4 5" key="1">
    <citation type="journal article" date="2016" name="Appl. Environ. Microbiol.">
        <title>Whole genome relationships among Francisella bacteria of diverse origin define new species and provide specific regions for detection.</title>
        <authorList>
            <person name="Challacombe J.F."/>
            <person name="Petersen J.M."/>
            <person name="Gallegos-Graves V."/>
            <person name="Hodge D."/>
            <person name="Pillai S."/>
            <person name="Kuske C.R."/>
        </authorList>
    </citation>
    <scope>NUCLEOTIDE SEQUENCE [LARGE SCALE GENOMIC DNA]</scope>
    <source>
        <strain evidence="5">TX07-7310</strain>
    </source>
</reference>
<dbReference type="Gene3D" id="2.60.40.1180">
    <property type="entry name" value="Golgi alpha-mannosidase II"/>
    <property type="match status" value="1"/>
</dbReference>
<dbReference type="EMBL" id="CP016796">
    <property type="protein sequence ID" value="API87307.1"/>
    <property type="molecule type" value="Genomic_DNA"/>
</dbReference>
<dbReference type="GO" id="GO:0005975">
    <property type="term" value="P:carbohydrate metabolic process"/>
    <property type="evidence" value="ECO:0007669"/>
    <property type="project" value="InterPro"/>
</dbReference>
<evidence type="ECO:0000313" key="5">
    <source>
        <dbReference type="Proteomes" id="UP000184222"/>
    </source>
</evidence>
<keyword evidence="5" id="KW-1185">Reference proteome</keyword>
<dbReference type="SMART" id="SM00642">
    <property type="entry name" value="Aamy"/>
    <property type="match status" value="1"/>
</dbReference>
<dbReference type="AlphaFoldDB" id="A0A1L4BU18"/>
<dbReference type="SUPFAM" id="SSF51445">
    <property type="entry name" value="(Trans)glycosidases"/>
    <property type="match status" value="1"/>
</dbReference>
<dbReference type="Proteomes" id="UP000184222">
    <property type="component" value="Chromosome"/>
</dbReference>
<dbReference type="Pfam" id="PF21653">
    <property type="entry name" value="pulA_all-beta"/>
    <property type="match status" value="1"/>
</dbReference>
<evidence type="ECO:0000313" key="4">
    <source>
        <dbReference type="EMBL" id="API87307.1"/>
    </source>
</evidence>
<dbReference type="GO" id="GO:0030246">
    <property type="term" value="F:carbohydrate binding"/>
    <property type="evidence" value="ECO:0007669"/>
    <property type="project" value="InterPro"/>
</dbReference>
<dbReference type="OrthoDB" id="3236218at2"/>
<evidence type="ECO:0000256" key="2">
    <source>
        <dbReference type="ARBA" id="ARBA00023295"/>
    </source>
</evidence>
<dbReference type="InterPro" id="IPR013784">
    <property type="entry name" value="Carb-bd-like_fold"/>
</dbReference>
<dbReference type="Pfam" id="PF00128">
    <property type="entry name" value="Alpha-amylase"/>
    <property type="match status" value="1"/>
</dbReference>
<dbReference type="SUPFAM" id="SSF81296">
    <property type="entry name" value="E set domains"/>
    <property type="match status" value="1"/>
</dbReference>
<dbReference type="InterPro" id="IPR004193">
    <property type="entry name" value="Glyco_hydro_13_N"/>
</dbReference>
<dbReference type="InterPro" id="IPR049117">
    <property type="entry name" value="pulA_all-beta"/>
</dbReference>
<dbReference type="InterPro" id="IPR014756">
    <property type="entry name" value="Ig_E-set"/>
</dbReference>
<dbReference type="STRING" id="573570.F7310_07990"/>
<dbReference type="SUPFAM" id="SSF49452">
    <property type="entry name" value="Starch-binding domain-like"/>
    <property type="match status" value="1"/>
</dbReference>
<protein>
    <submittedName>
        <fullName evidence="4">Type I pullulanase</fullName>
    </submittedName>
</protein>
<feature type="domain" description="Glycosyl hydrolase family 13 catalytic" evidence="3">
    <location>
        <begin position="585"/>
        <end position="962"/>
    </location>
</feature>
<dbReference type="RefSeq" id="WP_072713084.1">
    <property type="nucleotide sequence ID" value="NZ_CP016796.1"/>
</dbReference>
<dbReference type="Gene3D" id="3.20.20.80">
    <property type="entry name" value="Glycosidases"/>
    <property type="match status" value="1"/>
</dbReference>
<dbReference type="InterPro" id="IPR013783">
    <property type="entry name" value="Ig-like_fold"/>
</dbReference>
<dbReference type="GO" id="GO:0004553">
    <property type="term" value="F:hydrolase activity, hydrolyzing O-glycosyl compounds"/>
    <property type="evidence" value="ECO:0007669"/>
    <property type="project" value="InterPro"/>
</dbReference>
<organism evidence="4 5">
    <name type="scientific">Francisella uliginis</name>
    <dbReference type="NCBI Taxonomy" id="573570"/>
    <lineage>
        <taxon>Bacteria</taxon>
        <taxon>Pseudomonadati</taxon>
        <taxon>Pseudomonadota</taxon>
        <taxon>Gammaproteobacteria</taxon>
        <taxon>Thiotrichales</taxon>
        <taxon>Francisellaceae</taxon>
        <taxon>Francisella</taxon>
    </lineage>
</organism>
<dbReference type="Pfam" id="PF02922">
    <property type="entry name" value="CBM_48"/>
    <property type="match status" value="1"/>
</dbReference>
<dbReference type="CDD" id="cd11341">
    <property type="entry name" value="AmyAc_Pullulanase_LD-like"/>
    <property type="match status" value="1"/>
</dbReference>
<evidence type="ECO:0000256" key="1">
    <source>
        <dbReference type="ARBA" id="ARBA00008061"/>
    </source>
</evidence>